<dbReference type="Proteomes" id="UP001315686">
    <property type="component" value="Unassembled WGS sequence"/>
</dbReference>
<evidence type="ECO:0000313" key="2">
    <source>
        <dbReference type="Proteomes" id="UP001315686"/>
    </source>
</evidence>
<proteinExistence type="predicted"/>
<accession>A0AAP2CN00</accession>
<dbReference type="RefSeq" id="WP_327793632.1">
    <property type="nucleotide sequence ID" value="NZ_JADQAZ010000002.1"/>
</dbReference>
<comment type="caution">
    <text evidence="1">The sequence shown here is derived from an EMBL/GenBank/DDBJ whole genome shotgun (WGS) entry which is preliminary data.</text>
</comment>
<dbReference type="AlphaFoldDB" id="A0AAP2CN00"/>
<gene>
    <name evidence="1" type="ORF">IV417_08365</name>
</gene>
<evidence type="ECO:0000313" key="1">
    <source>
        <dbReference type="EMBL" id="MBT0957397.1"/>
    </source>
</evidence>
<reference evidence="1 2" key="1">
    <citation type="journal article" date="2021" name="Arch. Microbiol.">
        <title>Harenicola maris gen. nov., sp. nov. isolated from the Sea of Japan shallow sediments.</title>
        <authorList>
            <person name="Romanenko L.A."/>
            <person name="Kurilenko V.V."/>
            <person name="Chernysheva N.Y."/>
            <person name="Tekutyeva L.A."/>
            <person name="Velansky P.V."/>
            <person name="Svetashev V.I."/>
            <person name="Isaeva M.P."/>
        </authorList>
    </citation>
    <scope>NUCLEOTIDE SEQUENCE [LARGE SCALE GENOMIC DNA]</scope>
    <source>
        <strain evidence="1 2">KMM 3653</strain>
    </source>
</reference>
<keyword evidence="2" id="KW-1185">Reference proteome</keyword>
<dbReference type="EMBL" id="JADQAZ010000002">
    <property type="protein sequence ID" value="MBT0957397.1"/>
    <property type="molecule type" value="Genomic_DNA"/>
</dbReference>
<organism evidence="1 2">
    <name type="scientific">Harenicola maris</name>
    <dbReference type="NCBI Taxonomy" id="2841044"/>
    <lineage>
        <taxon>Bacteria</taxon>
        <taxon>Pseudomonadati</taxon>
        <taxon>Pseudomonadota</taxon>
        <taxon>Alphaproteobacteria</taxon>
        <taxon>Rhodobacterales</taxon>
        <taxon>Paracoccaceae</taxon>
        <taxon>Harenicola</taxon>
    </lineage>
</organism>
<sequence>MGVLRAEEMICQVLVDLATCLANLSPRRSGLDADYILAEARAVIPLAEKVGMLGLARVAESVVECAGRREAAALAATLARLQRVGDRSLLDIWDFTDLA</sequence>
<name>A0AAP2CN00_9RHOB</name>
<protein>
    <submittedName>
        <fullName evidence="1">Uncharacterized protein</fullName>
    </submittedName>
</protein>